<gene>
    <name evidence="2" type="ORF">L1049_023264</name>
</gene>
<protein>
    <submittedName>
        <fullName evidence="2">Uncharacterized protein</fullName>
    </submittedName>
</protein>
<dbReference type="EMBL" id="JBBPBK010000011">
    <property type="protein sequence ID" value="KAK9275988.1"/>
    <property type="molecule type" value="Genomic_DNA"/>
</dbReference>
<evidence type="ECO:0000313" key="3">
    <source>
        <dbReference type="Proteomes" id="UP001415857"/>
    </source>
</evidence>
<dbReference type="AlphaFoldDB" id="A0AAP0REK8"/>
<reference evidence="2 3" key="1">
    <citation type="journal article" date="2024" name="Plant J.">
        <title>Genome sequences and population genomics reveal climatic adaptation and genomic divergence between two closely related sweetgum species.</title>
        <authorList>
            <person name="Xu W.Q."/>
            <person name="Ren C.Q."/>
            <person name="Zhang X.Y."/>
            <person name="Comes H.P."/>
            <person name="Liu X.H."/>
            <person name="Li Y.G."/>
            <person name="Kettle C.J."/>
            <person name="Jalonen R."/>
            <person name="Gaisberger H."/>
            <person name="Ma Y.Z."/>
            <person name="Qiu Y.X."/>
        </authorList>
    </citation>
    <scope>NUCLEOTIDE SEQUENCE [LARGE SCALE GENOMIC DNA]</scope>
    <source>
        <strain evidence="2">Hangzhou</strain>
    </source>
</reference>
<feature type="compositionally biased region" description="Polar residues" evidence="1">
    <location>
        <begin position="124"/>
        <end position="137"/>
    </location>
</feature>
<dbReference type="Proteomes" id="UP001415857">
    <property type="component" value="Unassembled WGS sequence"/>
</dbReference>
<feature type="compositionally biased region" description="Basic and acidic residues" evidence="1">
    <location>
        <begin position="180"/>
        <end position="193"/>
    </location>
</feature>
<keyword evidence="3" id="KW-1185">Reference proteome</keyword>
<accession>A0AAP0REK8</accession>
<comment type="caution">
    <text evidence="2">The sequence shown here is derived from an EMBL/GenBank/DDBJ whole genome shotgun (WGS) entry which is preliminary data.</text>
</comment>
<name>A0AAP0REK8_LIQFO</name>
<feature type="compositionally biased region" description="Acidic residues" evidence="1">
    <location>
        <begin position="95"/>
        <end position="123"/>
    </location>
</feature>
<evidence type="ECO:0000313" key="2">
    <source>
        <dbReference type="EMBL" id="KAK9275988.1"/>
    </source>
</evidence>
<sequence>MFNGNLGEHHIDVFLTTSGAPPVASHLGQPSQPPQQPIDVSDDEIEVEHNGSEDGSEDCAEKGGYCEGGYCGEGEDEVYGFTDDSNEDGTYVEHENEEGDGDIDDEHDGDFGDGDDYIFDELSDYQSNSSELKTSSGSEDEDFQVDPNRFMRGKKPVEDDARKVSFWVGRVFVSVDAFREKENPEFDERERQARKEKKLAKSMTPSKRGSGRQPTESPTSLKKRKQLSMDDYLTPAQEKSLECNIIQFNLWQQQQQQQVDILS</sequence>
<organism evidence="2 3">
    <name type="scientific">Liquidambar formosana</name>
    <name type="common">Formosan gum</name>
    <dbReference type="NCBI Taxonomy" id="63359"/>
    <lineage>
        <taxon>Eukaryota</taxon>
        <taxon>Viridiplantae</taxon>
        <taxon>Streptophyta</taxon>
        <taxon>Embryophyta</taxon>
        <taxon>Tracheophyta</taxon>
        <taxon>Spermatophyta</taxon>
        <taxon>Magnoliopsida</taxon>
        <taxon>eudicotyledons</taxon>
        <taxon>Gunneridae</taxon>
        <taxon>Pentapetalae</taxon>
        <taxon>Saxifragales</taxon>
        <taxon>Altingiaceae</taxon>
        <taxon>Liquidambar</taxon>
    </lineage>
</organism>
<feature type="compositionally biased region" description="Polar residues" evidence="1">
    <location>
        <begin position="203"/>
        <end position="220"/>
    </location>
</feature>
<evidence type="ECO:0000256" key="1">
    <source>
        <dbReference type="SAM" id="MobiDB-lite"/>
    </source>
</evidence>
<feature type="region of interest" description="Disordered" evidence="1">
    <location>
        <begin position="17"/>
        <end position="155"/>
    </location>
</feature>
<proteinExistence type="predicted"/>
<feature type="region of interest" description="Disordered" evidence="1">
    <location>
        <begin position="180"/>
        <end position="233"/>
    </location>
</feature>